<dbReference type="CDD" id="cd00866">
    <property type="entry name" value="PEBP_euk"/>
    <property type="match status" value="1"/>
</dbReference>
<dbReference type="FunFam" id="3.90.280.10:FF:000004">
    <property type="entry name" value="Mitochondrial large ribosomal subunit YmL35"/>
    <property type="match status" value="1"/>
</dbReference>
<comment type="similarity">
    <text evidence="4">Belongs to the phosphatidylethanolamine-binding protein family. Mitochondrion-specific ribosomal protein mL38 subfamily.</text>
</comment>
<dbReference type="InterPro" id="IPR035810">
    <property type="entry name" value="PEBP_euk"/>
</dbReference>
<evidence type="ECO:0000313" key="7">
    <source>
        <dbReference type="Proteomes" id="UP000094336"/>
    </source>
</evidence>
<accession>A0A1E3QRJ4</accession>
<keyword evidence="7" id="KW-1185">Reference proteome</keyword>
<dbReference type="InterPro" id="IPR008914">
    <property type="entry name" value="PEBP"/>
</dbReference>
<dbReference type="OrthoDB" id="2153661at2759"/>
<dbReference type="Pfam" id="PF01161">
    <property type="entry name" value="PBP"/>
    <property type="match status" value="1"/>
</dbReference>
<evidence type="ECO:0000256" key="2">
    <source>
        <dbReference type="ARBA" id="ARBA00023128"/>
    </source>
</evidence>
<comment type="function">
    <text evidence="3">Component of the mitochondrial ribosome (mitoribosome), a dedicated translation machinery responsible for the synthesis of mitochondrial genome-encoded proteins, including at least some of the essential transmembrane subunits of the mitochondrial respiratory chain. The mitoribosomes are attached to the mitochondrial inner membrane and translation products are cotranslationally integrated into the membrane.</text>
</comment>
<gene>
    <name evidence="6" type="ORF">BABINDRAFT_161103</name>
</gene>
<dbReference type="AlphaFoldDB" id="A0A1E3QRJ4"/>
<evidence type="ECO:0000256" key="5">
    <source>
        <dbReference type="ARBA" id="ARBA00039444"/>
    </source>
</evidence>
<name>A0A1E3QRJ4_9ASCO</name>
<dbReference type="RefSeq" id="XP_018985442.1">
    <property type="nucleotide sequence ID" value="XM_019128652.1"/>
</dbReference>
<evidence type="ECO:0000256" key="1">
    <source>
        <dbReference type="ARBA" id="ARBA00004173"/>
    </source>
</evidence>
<keyword evidence="2" id="KW-0496">Mitochondrion</keyword>
<dbReference type="Gene3D" id="3.90.280.10">
    <property type="entry name" value="PEBP-like"/>
    <property type="match status" value="1"/>
</dbReference>
<dbReference type="STRING" id="984486.A0A1E3QRJ4"/>
<reference evidence="7" key="1">
    <citation type="submission" date="2016-05" db="EMBL/GenBank/DDBJ databases">
        <title>Comparative genomics of biotechnologically important yeasts.</title>
        <authorList>
            <consortium name="DOE Joint Genome Institute"/>
            <person name="Riley R."/>
            <person name="Haridas S."/>
            <person name="Wolfe K.H."/>
            <person name="Lopes M.R."/>
            <person name="Hittinger C.T."/>
            <person name="Goker M."/>
            <person name="Salamov A."/>
            <person name="Wisecaver J."/>
            <person name="Long T.M."/>
            <person name="Aerts A.L."/>
            <person name="Barry K."/>
            <person name="Choi C."/>
            <person name="Clum A."/>
            <person name="Coughlan A.Y."/>
            <person name="Deshpande S."/>
            <person name="Douglass A.P."/>
            <person name="Hanson S.J."/>
            <person name="Klenk H.-P."/>
            <person name="Labutti K."/>
            <person name="Lapidus A."/>
            <person name="Lindquist E."/>
            <person name="Lipzen A."/>
            <person name="Meier-Kolthoff J.P."/>
            <person name="Ohm R.A."/>
            <person name="Otillar R.P."/>
            <person name="Pangilinan J."/>
            <person name="Peng Y."/>
            <person name="Rokas A."/>
            <person name="Rosa C.A."/>
            <person name="Scheuner C."/>
            <person name="Sibirny A.A."/>
            <person name="Slot J.C."/>
            <person name="Stielow J.B."/>
            <person name="Sun H."/>
            <person name="Kurtzman C.P."/>
            <person name="Blackwell M."/>
            <person name="Grigoriev I.V."/>
            <person name="Jeffries T.W."/>
        </authorList>
    </citation>
    <scope>NUCLEOTIDE SEQUENCE [LARGE SCALE GENOMIC DNA]</scope>
    <source>
        <strain evidence="7">NRRL Y-12698</strain>
    </source>
</reference>
<dbReference type="GO" id="GO:0033617">
    <property type="term" value="P:mitochondrial respiratory chain complex IV assembly"/>
    <property type="evidence" value="ECO:0007669"/>
    <property type="project" value="EnsemblFungi"/>
</dbReference>
<comment type="subcellular location">
    <subcellularLocation>
        <location evidence="1">Mitochondrion</location>
    </subcellularLocation>
</comment>
<evidence type="ECO:0000256" key="4">
    <source>
        <dbReference type="ARBA" id="ARBA00038016"/>
    </source>
</evidence>
<dbReference type="GeneID" id="30146505"/>
<proteinExistence type="inferred from homology"/>
<sequence>MSAIIRRYSTVVTKADLWADFSKRSASLGLKDAQLKEALLKGVAATDGPVSITDKAAKMRYASTPGMQPLFETAHTYLQQRAQRTYAAIERIERQISETTDAQVKANLLAQKNKMAVSAEQHNPEVKYTAEYLPENLDMSQAAFRHYAEQKWNNYGKMLLMERLETMSVIPDTMPTLNPEVDVTMEFPCSGASAVVPGAFLHSSTTMKPPTFTIQEFKETDNQLYTILIVNPDTPNVETNGFNTTLHWGLTNVLVSNTDIKVDFSKMCDAFGNNKHEICPYLPPVPEKNLPYQRFAVWVFRQEAAVAVKSARLNNPDFDIREFAQTHGLTAVGAHMWRSKWDRSVSAVREFYNLPKGRIFHPHRL</sequence>
<dbReference type="PANTHER" id="PTHR11362">
    <property type="entry name" value="PHOSPHATIDYLETHANOLAMINE-BINDING PROTEIN"/>
    <property type="match status" value="1"/>
</dbReference>
<evidence type="ECO:0000313" key="6">
    <source>
        <dbReference type="EMBL" id="ODQ80114.1"/>
    </source>
</evidence>
<dbReference type="InterPro" id="IPR036610">
    <property type="entry name" value="PEBP-like_sf"/>
</dbReference>
<dbReference type="GO" id="GO:0005762">
    <property type="term" value="C:mitochondrial large ribosomal subunit"/>
    <property type="evidence" value="ECO:0007669"/>
    <property type="project" value="EnsemblFungi"/>
</dbReference>
<organism evidence="6 7">
    <name type="scientific">Babjeviella inositovora NRRL Y-12698</name>
    <dbReference type="NCBI Taxonomy" id="984486"/>
    <lineage>
        <taxon>Eukaryota</taxon>
        <taxon>Fungi</taxon>
        <taxon>Dikarya</taxon>
        <taxon>Ascomycota</taxon>
        <taxon>Saccharomycotina</taxon>
        <taxon>Pichiomycetes</taxon>
        <taxon>Serinales incertae sedis</taxon>
        <taxon>Babjeviella</taxon>
    </lineage>
</organism>
<dbReference type="Proteomes" id="UP000094336">
    <property type="component" value="Unassembled WGS sequence"/>
</dbReference>
<dbReference type="PANTHER" id="PTHR11362:SF82">
    <property type="entry name" value="PHOSPHATIDYLETHANOLAMINE-BINDING PROTEIN 4"/>
    <property type="match status" value="1"/>
</dbReference>
<dbReference type="Gene3D" id="1.20.58.1180">
    <property type="match status" value="1"/>
</dbReference>
<protein>
    <recommendedName>
        <fullName evidence="5">Large ribosomal subunit protein mL38</fullName>
    </recommendedName>
</protein>
<dbReference type="EMBL" id="KV454430">
    <property type="protein sequence ID" value="ODQ80114.1"/>
    <property type="molecule type" value="Genomic_DNA"/>
</dbReference>
<dbReference type="GO" id="GO:0003735">
    <property type="term" value="F:structural constituent of ribosome"/>
    <property type="evidence" value="ECO:0007669"/>
    <property type="project" value="EnsemblFungi"/>
</dbReference>
<dbReference type="SUPFAM" id="SSF49777">
    <property type="entry name" value="PEBP-like"/>
    <property type="match status" value="1"/>
</dbReference>
<evidence type="ECO:0000256" key="3">
    <source>
        <dbReference type="ARBA" id="ARBA00037226"/>
    </source>
</evidence>